<evidence type="ECO:0000313" key="6">
    <source>
        <dbReference type="EMBL" id="NLR93427.1"/>
    </source>
</evidence>
<dbReference type="PANTHER" id="PTHR30246">
    <property type="entry name" value="2-KETO-3-DEOXY-6-PHOSPHOGLUCONATE ALDOLASE"/>
    <property type="match status" value="1"/>
</dbReference>
<protein>
    <submittedName>
        <fullName evidence="6">Bifunctional 4-hydroxy-2-oxoglutarate aldolase/2-dehydro-3-deoxy-phosphogluconate aldolase</fullName>
    </submittedName>
</protein>
<dbReference type="RefSeq" id="WP_168884138.1">
    <property type="nucleotide sequence ID" value="NZ_JABAIL010000006.1"/>
</dbReference>
<keyword evidence="5" id="KW-0119">Carbohydrate metabolism</keyword>
<dbReference type="Proteomes" id="UP000585050">
    <property type="component" value="Unassembled WGS sequence"/>
</dbReference>
<gene>
    <name evidence="6" type="ORF">HGP29_19680</name>
</gene>
<keyword evidence="4" id="KW-0456">Lyase</keyword>
<dbReference type="EMBL" id="JABAIL010000006">
    <property type="protein sequence ID" value="NLR93427.1"/>
    <property type="molecule type" value="Genomic_DNA"/>
</dbReference>
<comment type="subunit">
    <text evidence="3">Homotrimer.</text>
</comment>
<dbReference type="AlphaFoldDB" id="A0A7X8SNL3"/>
<sequence length="216" mass="23643">MYSTSFSQEKFQQAPVVGILRGIDKETLDRIIPVYIRAGFSTIEITMNTDEATSLIRYLSQSYPDLNVGAGTVCSLEDLDNALKSGAQFIVTPIIDETIIKKCKKQKIPVFPGALTPSEIYRAWEAGATAVKVFPCSQFGIQYIKDVMAPLDQIKLLPTGGVTKDNITNFFKVGVEGVGMGSSLFPKKLMNEGQEEALALHLKEIKTAYEAALQLA</sequence>
<evidence type="ECO:0000313" key="7">
    <source>
        <dbReference type="Proteomes" id="UP000585050"/>
    </source>
</evidence>
<dbReference type="PANTHER" id="PTHR30246:SF1">
    <property type="entry name" value="2-DEHYDRO-3-DEOXY-6-PHOSPHOGALACTONATE ALDOLASE-RELATED"/>
    <property type="match status" value="1"/>
</dbReference>
<dbReference type="CDD" id="cd00452">
    <property type="entry name" value="KDPG_aldolase"/>
    <property type="match status" value="1"/>
</dbReference>
<dbReference type="Gene3D" id="3.20.20.70">
    <property type="entry name" value="Aldolase class I"/>
    <property type="match status" value="1"/>
</dbReference>
<reference evidence="6 7" key="1">
    <citation type="submission" date="2020-04" db="EMBL/GenBank/DDBJ databases">
        <title>Flammeovirga sp. SR4, a novel species isolated from seawater.</title>
        <authorList>
            <person name="Wang X."/>
        </authorList>
    </citation>
    <scope>NUCLEOTIDE SEQUENCE [LARGE SCALE GENOMIC DNA]</scope>
    <source>
        <strain evidence="6 7">SR4</strain>
    </source>
</reference>
<evidence type="ECO:0000256" key="5">
    <source>
        <dbReference type="ARBA" id="ARBA00023277"/>
    </source>
</evidence>
<evidence type="ECO:0000256" key="2">
    <source>
        <dbReference type="ARBA" id="ARBA00006906"/>
    </source>
</evidence>
<dbReference type="SUPFAM" id="SSF51569">
    <property type="entry name" value="Aldolase"/>
    <property type="match status" value="1"/>
</dbReference>
<organism evidence="6 7">
    <name type="scientific">Flammeovirga agarivorans</name>
    <dbReference type="NCBI Taxonomy" id="2726742"/>
    <lineage>
        <taxon>Bacteria</taxon>
        <taxon>Pseudomonadati</taxon>
        <taxon>Bacteroidota</taxon>
        <taxon>Cytophagia</taxon>
        <taxon>Cytophagales</taxon>
        <taxon>Flammeovirgaceae</taxon>
        <taxon>Flammeovirga</taxon>
    </lineage>
</organism>
<evidence type="ECO:0000256" key="1">
    <source>
        <dbReference type="ARBA" id="ARBA00004761"/>
    </source>
</evidence>
<evidence type="ECO:0000256" key="4">
    <source>
        <dbReference type="ARBA" id="ARBA00023239"/>
    </source>
</evidence>
<dbReference type="InterPro" id="IPR013785">
    <property type="entry name" value="Aldolase_TIM"/>
</dbReference>
<accession>A0A7X8SNL3</accession>
<evidence type="ECO:0000256" key="3">
    <source>
        <dbReference type="ARBA" id="ARBA00011233"/>
    </source>
</evidence>
<dbReference type="InterPro" id="IPR000887">
    <property type="entry name" value="Aldlse_KDPG_KHG"/>
</dbReference>
<keyword evidence="7" id="KW-1185">Reference proteome</keyword>
<comment type="caution">
    <text evidence="6">The sequence shown here is derived from an EMBL/GenBank/DDBJ whole genome shotgun (WGS) entry which is preliminary data.</text>
</comment>
<dbReference type="NCBIfam" id="TIGR01182">
    <property type="entry name" value="eda"/>
    <property type="match status" value="1"/>
</dbReference>
<proteinExistence type="inferred from homology"/>
<dbReference type="Pfam" id="PF01081">
    <property type="entry name" value="Aldolase"/>
    <property type="match status" value="1"/>
</dbReference>
<comment type="pathway">
    <text evidence="1">Carbohydrate acid metabolism.</text>
</comment>
<dbReference type="GO" id="GO:0016829">
    <property type="term" value="F:lyase activity"/>
    <property type="evidence" value="ECO:0007669"/>
    <property type="project" value="UniProtKB-KW"/>
</dbReference>
<name>A0A7X8SNL3_9BACT</name>
<comment type="similarity">
    <text evidence="2">Belongs to the KHG/KDPG aldolase family.</text>
</comment>